<proteinExistence type="predicted"/>
<dbReference type="AlphaFoldDB" id="A0A250FA40"/>
<organism evidence="1 2">
    <name type="scientific">Capnocytophaga leadbetteri</name>
    <dbReference type="NCBI Taxonomy" id="327575"/>
    <lineage>
        <taxon>Bacteria</taxon>
        <taxon>Pseudomonadati</taxon>
        <taxon>Bacteroidota</taxon>
        <taxon>Flavobacteriia</taxon>
        <taxon>Flavobacteriales</taxon>
        <taxon>Flavobacteriaceae</taxon>
        <taxon>Capnocytophaga</taxon>
    </lineage>
</organism>
<evidence type="ECO:0000313" key="2">
    <source>
        <dbReference type="Proteomes" id="UP000217276"/>
    </source>
</evidence>
<dbReference type="KEGG" id="clk:CGC53_00270"/>
<reference evidence="2" key="1">
    <citation type="submission" date="2017-06" db="EMBL/GenBank/DDBJ databases">
        <title>Capnocytophaga spp. assemblies.</title>
        <authorList>
            <person name="Gulvik C.A."/>
        </authorList>
    </citation>
    <scope>NUCLEOTIDE SEQUENCE [LARGE SCALE GENOMIC DNA]</scope>
    <source>
        <strain evidence="2">H6253</strain>
    </source>
</reference>
<protein>
    <submittedName>
        <fullName evidence="1">Uncharacterized protein</fullName>
    </submittedName>
</protein>
<dbReference type="Proteomes" id="UP000217276">
    <property type="component" value="Chromosome"/>
</dbReference>
<dbReference type="EMBL" id="CP022384">
    <property type="protein sequence ID" value="ATA80897.1"/>
    <property type="molecule type" value="Genomic_DNA"/>
</dbReference>
<keyword evidence="2" id="KW-1185">Reference proteome</keyword>
<sequence length="238" mass="28610">MIKNIIIMSSKTKNYLQTQLFPDEDIKQPKHDDIMFWLDKNINAITEEILPKDISKYINKYEKENINNQINRAKEYFRRIGTEESIENIKKLDNLNLFNKEYIRTVPINIELKNWEFPVTIGEEKYKRIIGFVDMLVGFYFPTSAYLQGIVEEIKYGEIVKYRLEDTIGLNFHRKYRSVAFEVKTKIDSVGELIRQINYYRNVLRDTIFVVISENDEYKDILNDQKIKFIKYEPEKYL</sequence>
<gene>
    <name evidence="1" type="ORF">CGC53_00270</name>
</gene>
<accession>A0A250FA40</accession>
<name>A0A250FA40_9FLAO</name>
<evidence type="ECO:0000313" key="1">
    <source>
        <dbReference type="EMBL" id="ATA80897.1"/>
    </source>
</evidence>